<dbReference type="InterPro" id="IPR017972">
    <property type="entry name" value="Cyt_P450_CS"/>
</dbReference>
<dbReference type="InterPro" id="IPR001128">
    <property type="entry name" value="Cyt_P450"/>
</dbReference>
<keyword evidence="2" id="KW-0560">Oxidoreductase</keyword>
<dbReference type="InterPro" id="IPR002397">
    <property type="entry name" value="Cyt_P450_B"/>
</dbReference>
<evidence type="ECO:0000256" key="2">
    <source>
        <dbReference type="RuleBase" id="RU000461"/>
    </source>
</evidence>
<sequence length="407" mass="44007">MTRAVPAPWSLSDPPDGFFDDPFPFYRQLREEAPIATAPDGSILLSRHADLSAVYRDAAAFSSDKKVEFAPKYGDTPLFAHHTTSLVFNDDPYHARVRKRLVGALNPRALAVLAEALGPYCGTLLDRFADAGGGDAIENYAAAIPVRVIGDMLGVPEHDRGPLRGWSLAILGALEPQPSPERLALGNTAVGDFSAYLADLIEARHRAPGDPERDLLTRLIAGEGDAALTPAELIHNAIFLLNAGHETTSNLIGSALHILATRADVRRTLIADDAAVTDFVEEVLRFESPNQLGNRRALRGTQIAGVPVAAGTQITLVIGAANRDPAAFDDPETFDPCRTPNRHLAFGAGPHQCAGLTLARIEARIAIAAWLRRFPDFELARPARWQRRVRFRGLSALEIRPASPSNI</sequence>
<organism evidence="3 4">
    <name type="scientific">Sphingomonas tabacisoli</name>
    <dbReference type="NCBI Taxonomy" id="2249466"/>
    <lineage>
        <taxon>Bacteria</taxon>
        <taxon>Pseudomonadati</taxon>
        <taxon>Pseudomonadota</taxon>
        <taxon>Alphaproteobacteria</taxon>
        <taxon>Sphingomonadales</taxon>
        <taxon>Sphingomonadaceae</taxon>
        <taxon>Sphingomonas</taxon>
    </lineage>
</organism>
<dbReference type="Proteomes" id="UP001597115">
    <property type="component" value="Unassembled WGS sequence"/>
</dbReference>
<dbReference type="PRINTS" id="PR00359">
    <property type="entry name" value="BP450"/>
</dbReference>
<comment type="caution">
    <text evidence="3">The sequence shown here is derived from an EMBL/GenBank/DDBJ whole genome shotgun (WGS) entry which is preliminary data.</text>
</comment>
<keyword evidence="2" id="KW-0503">Monooxygenase</keyword>
<dbReference type="InterPro" id="IPR036396">
    <property type="entry name" value="Cyt_P450_sf"/>
</dbReference>
<dbReference type="SUPFAM" id="SSF48264">
    <property type="entry name" value="Cytochrome P450"/>
    <property type="match status" value="1"/>
</dbReference>
<keyword evidence="2" id="KW-0479">Metal-binding</keyword>
<dbReference type="PROSITE" id="PS00086">
    <property type="entry name" value="CYTOCHROME_P450"/>
    <property type="match status" value="1"/>
</dbReference>
<dbReference type="Pfam" id="PF00067">
    <property type="entry name" value="p450"/>
    <property type="match status" value="1"/>
</dbReference>
<keyword evidence="4" id="KW-1185">Reference proteome</keyword>
<dbReference type="PANTHER" id="PTHR46696">
    <property type="entry name" value="P450, PUTATIVE (EUROFUNG)-RELATED"/>
    <property type="match status" value="1"/>
</dbReference>
<keyword evidence="2" id="KW-0349">Heme</keyword>
<dbReference type="Gene3D" id="1.10.630.10">
    <property type="entry name" value="Cytochrome P450"/>
    <property type="match status" value="1"/>
</dbReference>
<dbReference type="EMBL" id="JBHUDY010000002">
    <property type="protein sequence ID" value="MFD1613050.1"/>
    <property type="molecule type" value="Genomic_DNA"/>
</dbReference>
<evidence type="ECO:0000256" key="1">
    <source>
        <dbReference type="ARBA" id="ARBA00010617"/>
    </source>
</evidence>
<proteinExistence type="inferred from homology"/>
<protein>
    <submittedName>
        <fullName evidence="3">Cytochrome P450</fullName>
    </submittedName>
</protein>
<evidence type="ECO:0000313" key="4">
    <source>
        <dbReference type="Proteomes" id="UP001597115"/>
    </source>
</evidence>
<accession>A0ABW4I6Z5</accession>
<evidence type="ECO:0000313" key="3">
    <source>
        <dbReference type="EMBL" id="MFD1613050.1"/>
    </source>
</evidence>
<gene>
    <name evidence="3" type="ORF">ACFSCW_14690</name>
</gene>
<reference evidence="4" key="1">
    <citation type="journal article" date="2019" name="Int. J. Syst. Evol. Microbiol.">
        <title>The Global Catalogue of Microorganisms (GCM) 10K type strain sequencing project: providing services to taxonomists for standard genome sequencing and annotation.</title>
        <authorList>
            <consortium name="The Broad Institute Genomics Platform"/>
            <consortium name="The Broad Institute Genome Sequencing Center for Infectious Disease"/>
            <person name="Wu L."/>
            <person name="Ma J."/>
        </authorList>
    </citation>
    <scope>NUCLEOTIDE SEQUENCE [LARGE SCALE GENOMIC DNA]</scope>
    <source>
        <strain evidence="4">CGMCC 1.16275</strain>
    </source>
</reference>
<keyword evidence="2" id="KW-0408">Iron</keyword>
<comment type="similarity">
    <text evidence="1 2">Belongs to the cytochrome P450 family.</text>
</comment>
<dbReference type="PANTHER" id="PTHR46696:SF1">
    <property type="entry name" value="CYTOCHROME P450 YJIB-RELATED"/>
    <property type="match status" value="1"/>
</dbReference>
<name>A0ABW4I6Z5_9SPHN</name>
<dbReference type="CDD" id="cd20625">
    <property type="entry name" value="CYP164-like"/>
    <property type="match status" value="1"/>
</dbReference>
<dbReference type="PRINTS" id="PR00385">
    <property type="entry name" value="P450"/>
</dbReference>
<dbReference type="RefSeq" id="WP_380890750.1">
    <property type="nucleotide sequence ID" value="NZ_JBHUDY010000002.1"/>
</dbReference>